<keyword evidence="1" id="KW-1133">Transmembrane helix</keyword>
<gene>
    <name evidence="2" type="ORF">BO87DRAFT_377488</name>
</gene>
<dbReference type="EMBL" id="KZ821464">
    <property type="protein sequence ID" value="PYH33329.1"/>
    <property type="molecule type" value="Genomic_DNA"/>
</dbReference>
<evidence type="ECO:0000256" key="1">
    <source>
        <dbReference type="SAM" id="Phobius"/>
    </source>
</evidence>
<protein>
    <submittedName>
        <fullName evidence="2">Uncharacterized protein</fullName>
    </submittedName>
</protein>
<keyword evidence="1" id="KW-0472">Membrane</keyword>
<reference evidence="2" key="1">
    <citation type="submission" date="2016-12" db="EMBL/GenBank/DDBJ databases">
        <title>The genomes of Aspergillus section Nigri reveals drivers in fungal speciation.</title>
        <authorList>
            <consortium name="DOE Joint Genome Institute"/>
            <person name="Vesth T.C."/>
            <person name="Nybo J."/>
            <person name="Theobald S."/>
            <person name="Brandl J."/>
            <person name="Frisvad J.C."/>
            <person name="Nielsen K.F."/>
            <person name="Lyhne E.K."/>
            <person name="Kogle M.E."/>
            <person name="Kuo A."/>
            <person name="Riley R."/>
            <person name="Clum A."/>
            <person name="Nolan M."/>
            <person name="Lipzen A."/>
            <person name="Salamov A."/>
            <person name="Henrissat B."/>
            <person name="Wiebenga A."/>
            <person name="De Vries R.P."/>
            <person name="Grigoriev I.V."/>
            <person name="Mortensen U.H."/>
            <person name="Andersen M.R."/>
            <person name="Baker S.E."/>
        </authorList>
    </citation>
    <scope>NUCLEOTIDE SEQUENCE [LARGE SCALE GENOMIC DNA]</scope>
    <source>
        <strain evidence="2">CBS 115656</strain>
    </source>
</reference>
<name>A0A318YGK8_ASPNB</name>
<proteinExistence type="predicted"/>
<dbReference type="Proteomes" id="UP000247647">
    <property type="component" value="Unassembled WGS sequence"/>
</dbReference>
<dbReference type="GeneID" id="37126024"/>
<evidence type="ECO:0000313" key="3">
    <source>
        <dbReference type="Proteomes" id="UP000247647"/>
    </source>
</evidence>
<keyword evidence="1" id="KW-0812">Transmembrane</keyword>
<dbReference type="AlphaFoldDB" id="A0A318YGK8"/>
<organism evidence="2 3">
    <name type="scientific">Aspergillus neoniger (strain CBS 115656)</name>
    <dbReference type="NCBI Taxonomy" id="1448310"/>
    <lineage>
        <taxon>Eukaryota</taxon>
        <taxon>Fungi</taxon>
        <taxon>Dikarya</taxon>
        <taxon>Ascomycota</taxon>
        <taxon>Pezizomycotina</taxon>
        <taxon>Eurotiomycetes</taxon>
        <taxon>Eurotiomycetidae</taxon>
        <taxon>Eurotiales</taxon>
        <taxon>Aspergillaceae</taxon>
        <taxon>Aspergillus</taxon>
        <taxon>Aspergillus subgen. Circumdati</taxon>
    </lineage>
</organism>
<dbReference type="RefSeq" id="XP_025478807.1">
    <property type="nucleotide sequence ID" value="XM_025623568.1"/>
</dbReference>
<sequence>MGTIWTYYLYVYMRLNYSPAAVWTIALIISIVWFRKGGFLVELLEPAIGAVL</sequence>
<feature type="transmembrane region" description="Helical" evidence="1">
    <location>
        <begin position="15"/>
        <end position="34"/>
    </location>
</feature>
<accession>A0A318YGK8</accession>
<evidence type="ECO:0000313" key="2">
    <source>
        <dbReference type="EMBL" id="PYH33329.1"/>
    </source>
</evidence>
<keyword evidence="3" id="KW-1185">Reference proteome</keyword>